<evidence type="ECO:0000313" key="3">
    <source>
        <dbReference type="Proteomes" id="UP001138997"/>
    </source>
</evidence>
<evidence type="ECO:0000259" key="1">
    <source>
        <dbReference type="PROSITE" id="PS50943"/>
    </source>
</evidence>
<comment type="caution">
    <text evidence="2">The sequence shown here is derived from an EMBL/GenBank/DDBJ whole genome shotgun (WGS) entry which is preliminary data.</text>
</comment>
<dbReference type="Pfam" id="PF13424">
    <property type="entry name" value="TPR_12"/>
    <property type="match status" value="1"/>
</dbReference>
<reference evidence="2" key="1">
    <citation type="submission" date="2021-11" db="EMBL/GenBank/DDBJ databases">
        <title>Streptomyces corallinus and Kineosporia corallina sp. nov., two new coral-derived marine actinobacteria.</title>
        <authorList>
            <person name="Buangrab K."/>
            <person name="Sutthacheep M."/>
            <person name="Yeemin T."/>
            <person name="Harunari E."/>
            <person name="Igarashi Y."/>
            <person name="Sripreechasak P."/>
            <person name="Kanchanasin P."/>
            <person name="Tanasupawat S."/>
            <person name="Phongsopitanun W."/>
        </authorList>
    </citation>
    <scope>NUCLEOTIDE SEQUENCE</scope>
    <source>
        <strain evidence="2">JCM 31032</strain>
    </source>
</reference>
<sequence>MVSSPDPAPTFPEQLRRHRVAARLTQEQLAAKAGLNVRSVSQLERGKVRYPRPESVRLLGQALNLAEDELAAFTELARAQWWADHEPSAPASLMPAPRPTQLPGAIPGFTGRKAELRQLDQLLELTHSDAVVIGVVSGPGGVGKTTLALNWTHTAASRFPDGQLYADLRGFDRSGTVAAPSEILRGFLQALGIAAGSVPASLEQRAALYRSLLSNRRILVVLDNARDSDQVRALLPGGSGGLTLVTSRNQLTSLAATSGARLLRLEPLPTAQAQELLTARLGLQRITAEPDAVERIVDACGGLPLALAVAAARAQQSSFPLAVLAADLGQSARRLTVLEAGDEVSDVRAVFSWSFEAISISAARLFRLLGLHPGPDISLPAAAALSGRPTAEVGRLLTELARASLLGERLPGRYHLHDLLRVYAGELSEALEERRTAITRLLQHYTHTAFSAARMIDPTHDPIEIPLGTALAEAGPIDITDEQQALEWIGGELPSLLAAVHLSAQAGLDDLAWQLAWTLESYLRRQARWNDLRAVTDVGLGAAERLGNPAAQGYSQLVMATAAAELSQFAQAHAHLREALERYARAGERPAQLGQARTHRMIGWVHELRDEHEEALAHVRLSLAGYRAAGHRDGEMFALNAVGWGLTLTGQHAEAVLSCRQALALAEEAADRSAQAMILDSIALAEHHLGNYPTAIDCYRRAADLFRELASPRGEGSTLARLADSQAAVGDLAAADVTYQQALHLLRAQNHPDTAAVLKRFADLPLAPREVPPG</sequence>
<dbReference type="AlphaFoldDB" id="A0A9X1NM17"/>
<dbReference type="PRINTS" id="PR00364">
    <property type="entry name" value="DISEASERSIST"/>
</dbReference>
<feature type="domain" description="HTH cro/C1-type" evidence="1">
    <location>
        <begin position="15"/>
        <end position="70"/>
    </location>
</feature>
<dbReference type="SUPFAM" id="SSF48452">
    <property type="entry name" value="TPR-like"/>
    <property type="match status" value="2"/>
</dbReference>
<dbReference type="RefSeq" id="WP_231449431.1">
    <property type="nucleotide sequence ID" value="NZ_JAJOMB010000031.1"/>
</dbReference>
<dbReference type="CDD" id="cd00093">
    <property type="entry name" value="HTH_XRE"/>
    <property type="match status" value="1"/>
</dbReference>
<dbReference type="SUPFAM" id="SSF52540">
    <property type="entry name" value="P-loop containing nucleoside triphosphate hydrolases"/>
    <property type="match status" value="1"/>
</dbReference>
<proteinExistence type="predicted"/>
<dbReference type="EMBL" id="JAJOMB010000031">
    <property type="protein sequence ID" value="MCD5316580.1"/>
    <property type="molecule type" value="Genomic_DNA"/>
</dbReference>
<dbReference type="SUPFAM" id="SSF47413">
    <property type="entry name" value="lambda repressor-like DNA-binding domains"/>
    <property type="match status" value="1"/>
</dbReference>
<dbReference type="InterPro" id="IPR011990">
    <property type="entry name" value="TPR-like_helical_dom_sf"/>
</dbReference>
<dbReference type="PROSITE" id="PS50943">
    <property type="entry name" value="HTH_CROC1"/>
    <property type="match status" value="1"/>
</dbReference>
<accession>A0A9X1NM17</accession>
<dbReference type="Gene3D" id="1.10.260.40">
    <property type="entry name" value="lambda repressor-like DNA-binding domains"/>
    <property type="match status" value="1"/>
</dbReference>
<dbReference type="GO" id="GO:0043531">
    <property type="term" value="F:ADP binding"/>
    <property type="evidence" value="ECO:0007669"/>
    <property type="project" value="InterPro"/>
</dbReference>
<dbReference type="InterPro" id="IPR019734">
    <property type="entry name" value="TPR_rpt"/>
</dbReference>
<dbReference type="GO" id="GO:0003677">
    <property type="term" value="F:DNA binding"/>
    <property type="evidence" value="ECO:0007669"/>
    <property type="project" value="InterPro"/>
</dbReference>
<protein>
    <submittedName>
        <fullName evidence="2">Helix-turn-helix transcriptional regulator</fullName>
    </submittedName>
</protein>
<evidence type="ECO:0000313" key="2">
    <source>
        <dbReference type="EMBL" id="MCD5316580.1"/>
    </source>
</evidence>
<dbReference type="InterPro" id="IPR010982">
    <property type="entry name" value="Lambda_DNA-bd_dom_sf"/>
</dbReference>
<dbReference type="InterPro" id="IPR001387">
    <property type="entry name" value="Cro/C1-type_HTH"/>
</dbReference>
<dbReference type="PANTHER" id="PTHR47691:SF3">
    <property type="entry name" value="HTH-TYPE TRANSCRIPTIONAL REGULATOR RV0890C-RELATED"/>
    <property type="match status" value="1"/>
</dbReference>
<dbReference type="SMART" id="SM00028">
    <property type="entry name" value="TPR"/>
    <property type="match status" value="4"/>
</dbReference>
<keyword evidence="3" id="KW-1185">Reference proteome</keyword>
<dbReference type="PANTHER" id="PTHR47691">
    <property type="entry name" value="REGULATOR-RELATED"/>
    <property type="match status" value="1"/>
</dbReference>
<dbReference type="Proteomes" id="UP001138997">
    <property type="component" value="Unassembled WGS sequence"/>
</dbReference>
<dbReference type="SMART" id="SM00530">
    <property type="entry name" value="HTH_XRE"/>
    <property type="match status" value="1"/>
</dbReference>
<dbReference type="Gene3D" id="1.25.40.10">
    <property type="entry name" value="Tetratricopeptide repeat domain"/>
    <property type="match status" value="1"/>
</dbReference>
<dbReference type="Pfam" id="PF13560">
    <property type="entry name" value="HTH_31"/>
    <property type="match status" value="1"/>
</dbReference>
<gene>
    <name evidence="2" type="ORF">LR394_37350</name>
</gene>
<dbReference type="InterPro" id="IPR027417">
    <property type="entry name" value="P-loop_NTPase"/>
</dbReference>
<name>A0A9X1NM17_9ACTN</name>
<dbReference type="InterPro" id="IPR002182">
    <property type="entry name" value="NB-ARC"/>
</dbReference>
<dbReference type="Pfam" id="PF00931">
    <property type="entry name" value="NB-ARC"/>
    <property type="match status" value="1"/>
</dbReference>
<dbReference type="Gene3D" id="3.40.50.300">
    <property type="entry name" value="P-loop containing nucleotide triphosphate hydrolases"/>
    <property type="match status" value="1"/>
</dbReference>
<organism evidence="2 3">
    <name type="scientific">Kineosporia babensis</name>
    <dbReference type="NCBI Taxonomy" id="499548"/>
    <lineage>
        <taxon>Bacteria</taxon>
        <taxon>Bacillati</taxon>
        <taxon>Actinomycetota</taxon>
        <taxon>Actinomycetes</taxon>
        <taxon>Kineosporiales</taxon>
        <taxon>Kineosporiaceae</taxon>
        <taxon>Kineosporia</taxon>
    </lineage>
</organism>